<comment type="caution">
    <text evidence="2">The sequence shown here is derived from an EMBL/GenBank/DDBJ whole genome shotgun (WGS) entry which is preliminary data.</text>
</comment>
<protein>
    <recommendedName>
        <fullName evidence="1">Spore protein YkvP/CgeB glycosyl transferase-like domain-containing protein</fullName>
    </recommendedName>
</protein>
<evidence type="ECO:0000259" key="1">
    <source>
        <dbReference type="Pfam" id="PF13524"/>
    </source>
</evidence>
<accession>A0A066ZWW0</accession>
<organism evidence="2 3">
    <name type="scientific">Hydrogenovibrio marinus</name>
    <dbReference type="NCBI Taxonomy" id="28885"/>
    <lineage>
        <taxon>Bacteria</taxon>
        <taxon>Pseudomonadati</taxon>
        <taxon>Pseudomonadota</taxon>
        <taxon>Gammaproteobacteria</taxon>
        <taxon>Thiotrichales</taxon>
        <taxon>Piscirickettsiaceae</taxon>
        <taxon>Hydrogenovibrio</taxon>
    </lineage>
</organism>
<evidence type="ECO:0000313" key="3">
    <source>
        <dbReference type="Proteomes" id="UP000027341"/>
    </source>
</evidence>
<sequence>MKILYVDLLYDYGDKTRGLNLIGQEGFKSSFEKLGHDVVPFYYDDFLSNLEVLQQNLLSEADKVMPDLIFFCLFENQFEHETLVQLKNKYTTVNWFGDDQWRFDSFTKFYASDFTWCVTTDLFSVENYKKIDQPNVILSQWAAIDTHVQFDESQIYKYDVSFVGGYHPYREWFIKQLGARGINVEVFGNGWGNGPLSAEAMMRLFAESKINLNISNSNSYDIRYLFSSLRAFSSSIRSLKSHSQIKARNFEIPFFGGFQLSDYVPGIEQYYDLGKEIVCYSSVDDAALQIKYYLSNDFEREEIRKLGNIKAKKNHGYSNRFKKVFRELSLCR</sequence>
<dbReference type="EMBL" id="JMIU01000001">
    <property type="protein sequence ID" value="KDN96744.1"/>
    <property type="molecule type" value="Genomic_DNA"/>
</dbReference>
<name>A0A066ZWW0_HYDMR</name>
<keyword evidence="3" id="KW-1185">Reference proteome</keyword>
<feature type="domain" description="Spore protein YkvP/CgeB glycosyl transferase-like" evidence="1">
    <location>
        <begin position="170"/>
        <end position="324"/>
    </location>
</feature>
<dbReference type="Pfam" id="PF13524">
    <property type="entry name" value="Glyco_trans_1_2"/>
    <property type="match status" value="1"/>
</dbReference>
<dbReference type="Proteomes" id="UP000027341">
    <property type="component" value="Unassembled WGS sequence"/>
</dbReference>
<dbReference type="STRING" id="28885.EI16_10895"/>
<proteinExistence type="predicted"/>
<gene>
    <name evidence="2" type="ORF">EI16_10895</name>
</gene>
<dbReference type="InterPro" id="IPR055259">
    <property type="entry name" value="YkvP/CgeB_Glyco_trans-like"/>
</dbReference>
<dbReference type="AlphaFoldDB" id="A0A066ZWW0"/>
<reference evidence="2 3" key="1">
    <citation type="submission" date="2014-04" db="EMBL/GenBank/DDBJ databases">
        <title>Draft genome sequence of Hydrogenovibrio marinus MH-110, a model organism for aerobic H2 metabolism.</title>
        <authorList>
            <person name="Cha H.J."/>
            <person name="Jo B.H."/>
            <person name="Hwang B.H."/>
        </authorList>
    </citation>
    <scope>NUCLEOTIDE SEQUENCE [LARGE SCALE GENOMIC DNA]</scope>
    <source>
        <strain evidence="2 3">MH-110</strain>
    </source>
</reference>
<dbReference type="RefSeq" id="WP_029907724.1">
    <property type="nucleotide sequence ID" value="NZ_AP020335.1"/>
</dbReference>
<evidence type="ECO:0000313" key="2">
    <source>
        <dbReference type="EMBL" id="KDN96744.1"/>
    </source>
</evidence>